<dbReference type="InterPro" id="IPR057326">
    <property type="entry name" value="KR_dom"/>
</dbReference>
<dbReference type="RefSeq" id="XP_033687995.1">
    <property type="nucleotide sequence ID" value="XM_033831893.1"/>
</dbReference>
<dbReference type="PANTHER" id="PTHR43008:SF4">
    <property type="entry name" value="CHAIN DEHYDROGENASE, PUTATIVE (AFU_ORTHOLOGUE AFUA_4G08710)-RELATED"/>
    <property type="match status" value="1"/>
</dbReference>
<dbReference type="FunFam" id="3.40.50.720:FF:000084">
    <property type="entry name" value="Short-chain dehydrogenase reductase"/>
    <property type="match status" value="1"/>
</dbReference>
<dbReference type="Pfam" id="PF13561">
    <property type="entry name" value="adh_short_C2"/>
    <property type="match status" value="1"/>
</dbReference>
<dbReference type="SMART" id="SM00822">
    <property type="entry name" value="PKS_KR"/>
    <property type="match status" value="1"/>
</dbReference>
<protein>
    <submittedName>
        <fullName evidence="5">Putative short-chain dehydrogenase</fullName>
    </submittedName>
</protein>
<dbReference type="GO" id="GO:0016616">
    <property type="term" value="F:oxidoreductase activity, acting on the CH-OH group of donors, NAD or NADP as acceptor"/>
    <property type="evidence" value="ECO:0007669"/>
    <property type="project" value="UniProtKB-ARBA"/>
</dbReference>
<dbReference type="PANTHER" id="PTHR43008">
    <property type="entry name" value="BENZIL REDUCTASE"/>
    <property type="match status" value="1"/>
</dbReference>
<keyword evidence="2" id="KW-0521">NADP</keyword>
<evidence type="ECO:0000313" key="6">
    <source>
        <dbReference type="Proteomes" id="UP000800094"/>
    </source>
</evidence>
<dbReference type="GO" id="GO:0050664">
    <property type="term" value="F:oxidoreductase activity, acting on NAD(P)H, oxygen as acceptor"/>
    <property type="evidence" value="ECO:0007669"/>
    <property type="project" value="TreeGrafter"/>
</dbReference>
<dbReference type="InterPro" id="IPR002347">
    <property type="entry name" value="SDR_fam"/>
</dbReference>
<dbReference type="PRINTS" id="PR00081">
    <property type="entry name" value="GDHRDH"/>
</dbReference>
<proteinExistence type="inferred from homology"/>
<evidence type="ECO:0000256" key="1">
    <source>
        <dbReference type="ARBA" id="ARBA00006484"/>
    </source>
</evidence>
<accession>A0A6A6IR99</accession>
<comment type="similarity">
    <text evidence="1">Belongs to the short-chain dehydrogenases/reductases (SDR) family.</text>
</comment>
<evidence type="ECO:0000259" key="4">
    <source>
        <dbReference type="SMART" id="SM00822"/>
    </source>
</evidence>
<organism evidence="5 6">
    <name type="scientific">Trematosphaeria pertusa</name>
    <dbReference type="NCBI Taxonomy" id="390896"/>
    <lineage>
        <taxon>Eukaryota</taxon>
        <taxon>Fungi</taxon>
        <taxon>Dikarya</taxon>
        <taxon>Ascomycota</taxon>
        <taxon>Pezizomycotina</taxon>
        <taxon>Dothideomycetes</taxon>
        <taxon>Pleosporomycetidae</taxon>
        <taxon>Pleosporales</taxon>
        <taxon>Massarineae</taxon>
        <taxon>Trematosphaeriaceae</taxon>
        <taxon>Trematosphaeria</taxon>
    </lineage>
</organism>
<sequence length="274" mass="29261">MASSEQKKPGHDMFSMQGKTTVVTGGARGIGFALAQTVAEFGSDVALLDISEKPSADLAQMEKDTGVKWRYYRADVTNQESLKEAFDKVVKDFGHIDTCITAAGIALDKPFLEQTWDEVQRILNINVMGTFFTAQLAAHHMRSNSNSSGGSILLISSQTAHTTTPAEHTSSYGMSKGAVKTLALHLGVELAPYKIRVNSISPGFIETEMGRAAAEANPQMKEVFEKAPPLGRRGQVGDLKGVAVWLLSGAGAWTTATDVLITGGLHGGGMHLRV</sequence>
<dbReference type="AlphaFoldDB" id="A0A6A6IR99"/>
<dbReference type="InterPro" id="IPR036291">
    <property type="entry name" value="NAD(P)-bd_dom_sf"/>
</dbReference>
<feature type="domain" description="Ketoreductase" evidence="4">
    <location>
        <begin position="19"/>
        <end position="158"/>
    </location>
</feature>
<evidence type="ECO:0000313" key="5">
    <source>
        <dbReference type="EMBL" id="KAF2252991.1"/>
    </source>
</evidence>
<dbReference type="OrthoDB" id="417891at2759"/>
<gene>
    <name evidence="5" type="ORF">BU26DRAFT_547600</name>
</gene>
<keyword evidence="6" id="KW-1185">Reference proteome</keyword>
<dbReference type="Proteomes" id="UP000800094">
    <property type="component" value="Unassembled WGS sequence"/>
</dbReference>
<dbReference type="Gene3D" id="3.40.50.720">
    <property type="entry name" value="NAD(P)-binding Rossmann-like Domain"/>
    <property type="match status" value="1"/>
</dbReference>
<evidence type="ECO:0000256" key="2">
    <source>
        <dbReference type="ARBA" id="ARBA00022857"/>
    </source>
</evidence>
<dbReference type="EMBL" id="ML987191">
    <property type="protein sequence ID" value="KAF2252991.1"/>
    <property type="molecule type" value="Genomic_DNA"/>
</dbReference>
<evidence type="ECO:0000256" key="3">
    <source>
        <dbReference type="ARBA" id="ARBA00023002"/>
    </source>
</evidence>
<reference evidence="5" key="1">
    <citation type="journal article" date="2020" name="Stud. Mycol.">
        <title>101 Dothideomycetes genomes: a test case for predicting lifestyles and emergence of pathogens.</title>
        <authorList>
            <person name="Haridas S."/>
            <person name="Albert R."/>
            <person name="Binder M."/>
            <person name="Bloem J."/>
            <person name="Labutti K."/>
            <person name="Salamov A."/>
            <person name="Andreopoulos B."/>
            <person name="Baker S."/>
            <person name="Barry K."/>
            <person name="Bills G."/>
            <person name="Bluhm B."/>
            <person name="Cannon C."/>
            <person name="Castanera R."/>
            <person name="Culley D."/>
            <person name="Daum C."/>
            <person name="Ezra D."/>
            <person name="Gonzalez J."/>
            <person name="Henrissat B."/>
            <person name="Kuo A."/>
            <person name="Liang C."/>
            <person name="Lipzen A."/>
            <person name="Lutzoni F."/>
            <person name="Magnuson J."/>
            <person name="Mondo S."/>
            <person name="Nolan M."/>
            <person name="Ohm R."/>
            <person name="Pangilinan J."/>
            <person name="Park H.-J."/>
            <person name="Ramirez L."/>
            <person name="Alfaro M."/>
            <person name="Sun H."/>
            <person name="Tritt A."/>
            <person name="Yoshinaga Y."/>
            <person name="Zwiers L.-H."/>
            <person name="Turgeon B."/>
            <person name="Goodwin S."/>
            <person name="Spatafora J."/>
            <person name="Crous P."/>
            <person name="Grigoriev I."/>
        </authorList>
    </citation>
    <scope>NUCLEOTIDE SEQUENCE</scope>
    <source>
        <strain evidence="5">CBS 122368</strain>
    </source>
</reference>
<dbReference type="GeneID" id="54585223"/>
<name>A0A6A6IR99_9PLEO</name>
<keyword evidence="3" id="KW-0560">Oxidoreductase</keyword>
<dbReference type="SUPFAM" id="SSF51735">
    <property type="entry name" value="NAD(P)-binding Rossmann-fold domains"/>
    <property type="match status" value="1"/>
</dbReference>